<reference evidence="1 2" key="1">
    <citation type="journal article" date="2018" name="Sci. Rep.">
        <title>Comparative analysis of the Pocillopora damicornis genome highlights role of immune system in coral evolution.</title>
        <authorList>
            <person name="Cunning R."/>
            <person name="Bay R.A."/>
            <person name="Gillette P."/>
            <person name="Baker A.C."/>
            <person name="Traylor-Knowles N."/>
        </authorList>
    </citation>
    <scope>NUCLEOTIDE SEQUENCE [LARGE SCALE GENOMIC DNA]</scope>
    <source>
        <strain evidence="1">RSMAS</strain>
        <tissue evidence="1">Whole animal</tissue>
    </source>
</reference>
<comment type="caution">
    <text evidence="1">The sequence shown here is derived from an EMBL/GenBank/DDBJ whole genome shotgun (WGS) entry which is preliminary data.</text>
</comment>
<dbReference type="AlphaFoldDB" id="A0A3M6V3S3"/>
<keyword evidence="2" id="KW-1185">Reference proteome</keyword>
<evidence type="ECO:0000313" key="1">
    <source>
        <dbReference type="EMBL" id="RMX60228.1"/>
    </source>
</evidence>
<sequence>MENRQLLRKMKADFDEMIENPDEGLQVSENYLEVFTEGPATKPEVPVPTQAEMEKHFKTTSRGELSGRSENVVAALRTNMREVFLTVMDTFHNQTDSALHLLKILDILTVYQLSDLKVLHLQHKGLLKCIPSRIIFNMQVVFMDASPENPDEGLQVPENYLEVFTEGPATKPEVPAPTQAEMEKFYFTTANAKQSLNHTVECVGASMQVSRIDRICVVANLYIDLKTPNEGTVTNPAI</sequence>
<evidence type="ECO:0000313" key="2">
    <source>
        <dbReference type="Proteomes" id="UP000275408"/>
    </source>
</evidence>
<dbReference type="Proteomes" id="UP000275408">
    <property type="component" value="Unassembled WGS sequence"/>
</dbReference>
<name>A0A3M6V3S3_POCDA</name>
<organism evidence="1 2">
    <name type="scientific">Pocillopora damicornis</name>
    <name type="common">Cauliflower coral</name>
    <name type="synonym">Millepora damicornis</name>
    <dbReference type="NCBI Taxonomy" id="46731"/>
    <lineage>
        <taxon>Eukaryota</taxon>
        <taxon>Metazoa</taxon>
        <taxon>Cnidaria</taxon>
        <taxon>Anthozoa</taxon>
        <taxon>Hexacorallia</taxon>
        <taxon>Scleractinia</taxon>
        <taxon>Astrocoeniina</taxon>
        <taxon>Pocilloporidae</taxon>
        <taxon>Pocillopora</taxon>
    </lineage>
</organism>
<gene>
    <name evidence="1" type="ORF">pdam_00019421</name>
</gene>
<proteinExistence type="predicted"/>
<protein>
    <submittedName>
        <fullName evidence="1">Uncharacterized protein</fullName>
    </submittedName>
</protein>
<dbReference type="EMBL" id="RCHS01000213">
    <property type="protein sequence ID" value="RMX60228.1"/>
    <property type="molecule type" value="Genomic_DNA"/>
</dbReference>
<accession>A0A3M6V3S3</accession>